<keyword evidence="2" id="KW-1185">Reference proteome</keyword>
<organism evidence="3">
    <name type="scientific">Gongylonema pulchrum</name>
    <dbReference type="NCBI Taxonomy" id="637853"/>
    <lineage>
        <taxon>Eukaryota</taxon>
        <taxon>Metazoa</taxon>
        <taxon>Ecdysozoa</taxon>
        <taxon>Nematoda</taxon>
        <taxon>Chromadorea</taxon>
        <taxon>Rhabditida</taxon>
        <taxon>Spirurina</taxon>
        <taxon>Spiruromorpha</taxon>
        <taxon>Spiruroidea</taxon>
        <taxon>Gongylonematidae</taxon>
        <taxon>Gongylonema</taxon>
    </lineage>
</organism>
<protein>
    <submittedName>
        <fullName evidence="3">HTH hxlR-type domain-containing protein</fullName>
    </submittedName>
</protein>
<evidence type="ECO:0000313" key="3">
    <source>
        <dbReference type="WBParaSite" id="GPUH_0001822101-mRNA-1"/>
    </source>
</evidence>
<accession>A0A183EB55</accession>
<dbReference type="AlphaFoldDB" id="A0A183EB55"/>
<dbReference type="EMBL" id="UYRT01086368">
    <property type="protein sequence ID" value="VDN31254.1"/>
    <property type="molecule type" value="Genomic_DNA"/>
</dbReference>
<proteinExistence type="predicted"/>
<dbReference type="WBParaSite" id="GPUH_0001822101-mRNA-1">
    <property type="protein sequence ID" value="GPUH_0001822101-mRNA-1"/>
    <property type="gene ID" value="GPUH_0001822101"/>
</dbReference>
<sequence>MYDKCYARQANKFCGSKMYEFVTDLSQRSFRALLELLLESGLIKRLPEACSIWERNSASRWHSERGSAQRRDISVNGCSQSCRIEFLISAALMIQYLVFGV</sequence>
<dbReference type="Proteomes" id="UP000271098">
    <property type="component" value="Unassembled WGS sequence"/>
</dbReference>
<dbReference type="OrthoDB" id="5773441at2759"/>
<gene>
    <name evidence="1" type="ORF">GPUH_LOCUS18200</name>
</gene>
<evidence type="ECO:0000313" key="1">
    <source>
        <dbReference type="EMBL" id="VDN31254.1"/>
    </source>
</evidence>
<reference evidence="3" key="1">
    <citation type="submission" date="2016-06" db="UniProtKB">
        <authorList>
            <consortium name="WormBaseParasite"/>
        </authorList>
    </citation>
    <scope>IDENTIFICATION</scope>
</reference>
<reference evidence="1 2" key="2">
    <citation type="submission" date="2018-11" db="EMBL/GenBank/DDBJ databases">
        <authorList>
            <consortium name="Pathogen Informatics"/>
        </authorList>
    </citation>
    <scope>NUCLEOTIDE SEQUENCE [LARGE SCALE GENOMIC DNA]</scope>
</reference>
<evidence type="ECO:0000313" key="2">
    <source>
        <dbReference type="Proteomes" id="UP000271098"/>
    </source>
</evidence>
<name>A0A183EB55_9BILA</name>